<dbReference type="Pfam" id="PF01128">
    <property type="entry name" value="IspD"/>
    <property type="match status" value="1"/>
</dbReference>
<dbReference type="InterPro" id="IPR034683">
    <property type="entry name" value="IspD/TarI"/>
</dbReference>
<dbReference type="Gene3D" id="3.90.550.10">
    <property type="entry name" value="Spore Coat Polysaccharide Biosynthesis Protein SpsA, Chain A"/>
    <property type="match status" value="1"/>
</dbReference>
<comment type="caution">
    <text evidence="5">The sequence shown here is derived from an EMBL/GenBank/DDBJ whole genome shotgun (WGS) entry which is preliminary data.</text>
</comment>
<keyword evidence="4" id="KW-1133">Transmembrane helix</keyword>
<protein>
    <submittedName>
        <fullName evidence="5">ISPD</fullName>
        <ecNumber evidence="5">2.7.7.40</ecNumber>
    </submittedName>
</protein>
<evidence type="ECO:0000256" key="1">
    <source>
        <dbReference type="ARBA" id="ARBA00009789"/>
    </source>
</evidence>
<comment type="similarity">
    <text evidence="1">Belongs to the IspD/TarI cytidylyltransferase family. IspD subfamily.</text>
</comment>
<dbReference type="GO" id="GO:0047349">
    <property type="term" value="F:D-ribitol-5-phosphate cytidylyltransferase activity"/>
    <property type="evidence" value="ECO:0007669"/>
    <property type="project" value="UniProtKB-EC"/>
</dbReference>
<keyword evidence="4" id="KW-0812">Transmembrane</keyword>
<keyword evidence="3 5" id="KW-0548">Nucleotidyltransferase</keyword>
<sequence length="206" mass="23751">MSGDKGPVDFNVCVVIPAGGYGERTGVTTPKQFWPIMDKPLIAYTLESFNRQVPAFSRFCVCLSVYLSIYLSIYLRLFPEHVLSFPLPLYIVLSFSHCVYLPFSDRFDWSILSTPTEDVTHQDNDDIDLGPHAHKLTSFLMYLFSLISFFFPLFLFCLPFSPSLFCLSVFFFFLPSRCSNIAYVYFIFSLSAIREHMQLTFFPLLP</sequence>
<dbReference type="GO" id="GO:0005829">
    <property type="term" value="C:cytosol"/>
    <property type="evidence" value="ECO:0007669"/>
    <property type="project" value="TreeGrafter"/>
</dbReference>
<reference evidence="5" key="1">
    <citation type="submission" date="2021-01" db="EMBL/GenBank/DDBJ databases">
        <authorList>
            <person name="Li R."/>
            <person name="Bekaert M."/>
        </authorList>
    </citation>
    <scope>NUCLEOTIDE SEQUENCE</scope>
    <source>
        <strain evidence="5">Farmed</strain>
    </source>
</reference>
<proteinExistence type="inferred from homology"/>
<organism evidence="5 6">
    <name type="scientific">Acanthosepion pharaonis</name>
    <name type="common">Pharaoh cuttlefish</name>
    <name type="synonym">Sepia pharaonis</name>
    <dbReference type="NCBI Taxonomy" id="158019"/>
    <lineage>
        <taxon>Eukaryota</taxon>
        <taxon>Metazoa</taxon>
        <taxon>Spiralia</taxon>
        <taxon>Lophotrochozoa</taxon>
        <taxon>Mollusca</taxon>
        <taxon>Cephalopoda</taxon>
        <taxon>Coleoidea</taxon>
        <taxon>Decapodiformes</taxon>
        <taxon>Sepiida</taxon>
        <taxon>Sepiina</taxon>
        <taxon>Sepiidae</taxon>
        <taxon>Acanthosepion</taxon>
    </lineage>
</organism>
<keyword evidence="2 5" id="KW-0808">Transferase</keyword>
<evidence type="ECO:0000256" key="2">
    <source>
        <dbReference type="ARBA" id="ARBA00022679"/>
    </source>
</evidence>
<gene>
    <name evidence="5" type="ORF">SPHA_30756</name>
</gene>
<accession>A0A812C9G3</accession>
<dbReference type="EC" id="2.7.7.40" evidence="5"/>
<evidence type="ECO:0000313" key="6">
    <source>
        <dbReference type="Proteomes" id="UP000597762"/>
    </source>
</evidence>
<feature type="transmembrane region" description="Helical" evidence="4">
    <location>
        <begin position="139"/>
        <end position="161"/>
    </location>
</feature>
<keyword evidence="6" id="KW-1185">Reference proteome</keyword>
<feature type="transmembrane region" description="Helical" evidence="4">
    <location>
        <begin position="55"/>
        <end position="75"/>
    </location>
</feature>
<feature type="transmembrane region" description="Helical" evidence="4">
    <location>
        <begin position="87"/>
        <end position="103"/>
    </location>
</feature>
<evidence type="ECO:0000256" key="3">
    <source>
        <dbReference type="ARBA" id="ARBA00022695"/>
    </source>
</evidence>
<evidence type="ECO:0000313" key="5">
    <source>
        <dbReference type="EMBL" id="CAE1257465.1"/>
    </source>
</evidence>
<dbReference type="PANTHER" id="PTHR43015:SF1">
    <property type="entry name" value="D-RIBITOL-5-PHOSPHATE CYTIDYLYLTRANSFERASE"/>
    <property type="match status" value="1"/>
</dbReference>
<dbReference type="PANTHER" id="PTHR43015">
    <property type="entry name" value="D-RIBITOL-5-PHOSPHATE CYTIDYLYLTRANSFERASE"/>
    <property type="match status" value="1"/>
</dbReference>
<keyword evidence="4" id="KW-0472">Membrane</keyword>
<feature type="transmembrane region" description="Helical" evidence="4">
    <location>
        <begin position="167"/>
        <end position="188"/>
    </location>
</feature>
<dbReference type="InterPro" id="IPR029044">
    <property type="entry name" value="Nucleotide-diphossugar_trans"/>
</dbReference>
<dbReference type="OrthoDB" id="414267at2759"/>
<dbReference type="GO" id="GO:0035269">
    <property type="term" value="P:protein O-linked glycosylation via mannose"/>
    <property type="evidence" value="ECO:0007669"/>
    <property type="project" value="TreeGrafter"/>
</dbReference>
<dbReference type="SUPFAM" id="SSF53448">
    <property type="entry name" value="Nucleotide-diphospho-sugar transferases"/>
    <property type="match status" value="1"/>
</dbReference>
<dbReference type="Proteomes" id="UP000597762">
    <property type="component" value="Unassembled WGS sequence"/>
</dbReference>
<evidence type="ECO:0000256" key="4">
    <source>
        <dbReference type="SAM" id="Phobius"/>
    </source>
</evidence>
<dbReference type="EMBL" id="CAHIKZ030001241">
    <property type="protein sequence ID" value="CAE1257465.1"/>
    <property type="molecule type" value="Genomic_DNA"/>
</dbReference>
<name>A0A812C9G3_ACAPH</name>
<dbReference type="AlphaFoldDB" id="A0A812C9G3"/>